<dbReference type="SUPFAM" id="SSF53659">
    <property type="entry name" value="Isocitrate/Isopropylmalate dehydrogenase-like"/>
    <property type="match status" value="1"/>
</dbReference>
<comment type="pathway">
    <text evidence="10">Lipid metabolism; phospholipid metabolism.</text>
</comment>
<evidence type="ECO:0000256" key="9">
    <source>
        <dbReference type="ARBA" id="ARBA00046608"/>
    </source>
</evidence>
<organism evidence="11 12">
    <name type="scientific">Candidatus Merdiplasma excrementigallinarum</name>
    <dbReference type="NCBI Taxonomy" id="2840864"/>
    <lineage>
        <taxon>Bacteria</taxon>
        <taxon>Bacillati</taxon>
        <taxon>Bacillota</taxon>
        <taxon>Clostridia</taxon>
        <taxon>Lachnospirales</taxon>
        <taxon>Lachnospiraceae</taxon>
        <taxon>Lachnospiraceae incertae sedis</taxon>
        <taxon>Candidatus Merdiplasma</taxon>
    </lineage>
</organism>
<comment type="caution">
    <text evidence="11">The sequence shown here is derived from an EMBL/GenBank/DDBJ whole genome shotgun (WGS) entry which is preliminary data.</text>
</comment>
<comment type="subunit">
    <text evidence="9 10">Homodimer. Probably interacts with PlsY.</text>
</comment>
<evidence type="ECO:0000256" key="7">
    <source>
        <dbReference type="ARBA" id="ARBA00023264"/>
    </source>
</evidence>
<evidence type="ECO:0000256" key="2">
    <source>
        <dbReference type="ARBA" id="ARBA00022490"/>
    </source>
</evidence>
<keyword evidence="3 10" id="KW-0444">Lipid biosynthesis</keyword>
<evidence type="ECO:0000313" key="11">
    <source>
        <dbReference type="EMBL" id="HIV23104.1"/>
    </source>
</evidence>
<dbReference type="PANTHER" id="PTHR30100">
    <property type="entry name" value="FATTY ACID/PHOSPHOLIPID SYNTHESIS PROTEIN PLSX"/>
    <property type="match status" value="1"/>
</dbReference>
<dbReference type="HAMAP" id="MF_00019">
    <property type="entry name" value="PlsX"/>
    <property type="match status" value="1"/>
</dbReference>
<reference evidence="11" key="2">
    <citation type="journal article" date="2021" name="PeerJ">
        <title>Extensive microbial diversity within the chicken gut microbiome revealed by metagenomics and culture.</title>
        <authorList>
            <person name="Gilroy R."/>
            <person name="Ravi A."/>
            <person name="Getino M."/>
            <person name="Pursley I."/>
            <person name="Horton D.L."/>
            <person name="Alikhan N.F."/>
            <person name="Baker D."/>
            <person name="Gharbi K."/>
            <person name="Hall N."/>
            <person name="Watson M."/>
            <person name="Adriaenssens E.M."/>
            <person name="Foster-Nyarko E."/>
            <person name="Jarju S."/>
            <person name="Secka A."/>
            <person name="Antonio M."/>
            <person name="Oren A."/>
            <person name="Chaudhuri R.R."/>
            <person name="La Ragione R."/>
            <person name="Hildebrand F."/>
            <person name="Pallen M.J."/>
        </authorList>
    </citation>
    <scope>NUCLEOTIDE SEQUENCE</scope>
    <source>
        <strain evidence="11">ChiBcec6-7307</strain>
    </source>
</reference>
<dbReference type="Proteomes" id="UP000886889">
    <property type="component" value="Unassembled WGS sequence"/>
</dbReference>
<evidence type="ECO:0000256" key="6">
    <source>
        <dbReference type="ARBA" id="ARBA00023209"/>
    </source>
</evidence>
<accession>A0A9D1NZP4</accession>
<dbReference type="AlphaFoldDB" id="A0A9D1NZP4"/>
<dbReference type="EC" id="2.3.1.274" evidence="8 10"/>
<keyword evidence="2 10" id="KW-0963">Cytoplasm</keyword>
<dbReference type="InterPro" id="IPR003664">
    <property type="entry name" value="FA_synthesis"/>
</dbReference>
<dbReference type="EMBL" id="DVOS01000038">
    <property type="protein sequence ID" value="HIV23104.1"/>
    <property type="molecule type" value="Genomic_DNA"/>
</dbReference>
<evidence type="ECO:0000313" key="12">
    <source>
        <dbReference type="Proteomes" id="UP000886889"/>
    </source>
</evidence>
<dbReference type="PIRSF" id="PIRSF002465">
    <property type="entry name" value="Phsphlp_syn_PlsX"/>
    <property type="match status" value="1"/>
</dbReference>
<keyword evidence="6 10" id="KW-0594">Phospholipid biosynthesis</keyword>
<sequence length="339" mass="36300">MSEQIRVAVDAMGGDNAPGEIVRGAVKAANSRRDIRIILIGRQEAIDRELAKYTYSKEQIQVVHASQVIETAEPPVAAIRSKKDSSIVVGMNMVKRQEADAFVSAGSTGAVLVGGQVIVGRIKGIERPPLASLIPTRKGVTLLLDCGANVDARPSHMVQFARMGSIYMENVMGVSHPRVGIVNIGAEEEKGNALVKETFPLLKECKDLNFTGSVEARDIPFGACDVAVSEAFAGNIVLKMYEGTASALLGVLKKSMMSGVRSRLGALLLKPALKRSLKAFDASRYGGAPLLGLKGLVVKTHGSSKAVEIENSIIQCVQFKEQRINEKIKEHIASENLNA</sequence>
<evidence type="ECO:0000256" key="10">
    <source>
        <dbReference type="HAMAP-Rule" id="MF_00019"/>
    </source>
</evidence>
<keyword evidence="7 10" id="KW-1208">Phospholipid metabolism</keyword>
<comment type="function">
    <text evidence="10">Catalyzes the reversible formation of acyl-phosphate (acyl-PO(4)) from acyl-[acyl-carrier-protein] (acyl-ACP). This enzyme utilizes acyl-ACP as fatty acyl donor, but not acyl-CoA.</text>
</comment>
<protein>
    <recommendedName>
        <fullName evidence="8 10">Phosphate acyltransferase</fullName>
        <ecNumber evidence="8 10">2.3.1.274</ecNumber>
    </recommendedName>
    <alternativeName>
        <fullName evidence="10">Acyl-ACP phosphotransacylase</fullName>
    </alternativeName>
    <alternativeName>
        <fullName evidence="10">Acyl-[acyl-carrier-protein]--phosphate acyltransferase</fullName>
    </alternativeName>
    <alternativeName>
        <fullName evidence="10">Phosphate-acyl-ACP acyltransferase</fullName>
    </alternativeName>
</protein>
<dbReference type="GO" id="GO:0008654">
    <property type="term" value="P:phospholipid biosynthetic process"/>
    <property type="evidence" value="ECO:0007669"/>
    <property type="project" value="UniProtKB-KW"/>
</dbReference>
<dbReference type="Pfam" id="PF02504">
    <property type="entry name" value="FA_synthesis"/>
    <property type="match status" value="1"/>
</dbReference>
<keyword evidence="11" id="KW-0012">Acyltransferase</keyword>
<keyword evidence="5 10" id="KW-0443">Lipid metabolism</keyword>
<dbReference type="GO" id="GO:0043811">
    <property type="term" value="F:phosphate:acyl-[acyl carrier protein] acyltransferase activity"/>
    <property type="evidence" value="ECO:0007669"/>
    <property type="project" value="UniProtKB-UniRule"/>
</dbReference>
<evidence type="ECO:0000256" key="1">
    <source>
        <dbReference type="ARBA" id="ARBA00001232"/>
    </source>
</evidence>
<comment type="catalytic activity">
    <reaction evidence="1 10">
        <text>a fatty acyl-[ACP] + phosphate = an acyl phosphate + holo-[ACP]</text>
        <dbReference type="Rhea" id="RHEA:42292"/>
        <dbReference type="Rhea" id="RHEA-COMP:9685"/>
        <dbReference type="Rhea" id="RHEA-COMP:14125"/>
        <dbReference type="ChEBI" id="CHEBI:43474"/>
        <dbReference type="ChEBI" id="CHEBI:59918"/>
        <dbReference type="ChEBI" id="CHEBI:64479"/>
        <dbReference type="ChEBI" id="CHEBI:138651"/>
        <dbReference type="EC" id="2.3.1.274"/>
    </reaction>
</comment>
<evidence type="ECO:0000256" key="8">
    <source>
        <dbReference type="ARBA" id="ARBA00024069"/>
    </source>
</evidence>
<comment type="similarity">
    <text evidence="10">Belongs to the PlsX family.</text>
</comment>
<dbReference type="Gene3D" id="3.40.718.10">
    <property type="entry name" value="Isopropylmalate Dehydrogenase"/>
    <property type="match status" value="1"/>
</dbReference>
<proteinExistence type="inferred from homology"/>
<gene>
    <name evidence="10 11" type="primary">plsX</name>
    <name evidence="11" type="ORF">IAC80_04105</name>
</gene>
<evidence type="ECO:0000256" key="4">
    <source>
        <dbReference type="ARBA" id="ARBA00022679"/>
    </source>
</evidence>
<comment type="subcellular location">
    <subcellularLocation>
        <location evidence="10">Cytoplasm</location>
    </subcellularLocation>
    <text evidence="10">Associated with the membrane possibly through PlsY.</text>
</comment>
<reference evidence="11" key="1">
    <citation type="submission" date="2020-10" db="EMBL/GenBank/DDBJ databases">
        <authorList>
            <person name="Gilroy R."/>
        </authorList>
    </citation>
    <scope>NUCLEOTIDE SEQUENCE</scope>
    <source>
        <strain evidence="11">ChiBcec6-7307</strain>
    </source>
</reference>
<dbReference type="InterPro" id="IPR012281">
    <property type="entry name" value="Phospholipid_synth_PlsX-like"/>
</dbReference>
<evidence type="ECO:0000256" key="3">
    <source>
        <dbReference type="ARBA" id="ARBA00022516"/>
    </source>
</evidence>
<dbReference type="NCBIfam" id="TIGR00182">
    <property type="entry name" value="plsX"/>
    <property type="match status" value="1"/>
</dbReference>
<dbReference type="PANTHER" id="PTHR30100:SF1">
    <property type="entry name" value="PHOSPHATE ACYLTRANSFERASE"/>
    <property type="match status" value="1"/>
</dbReference>
<name>A0A9D1NZP4_9FIRM</name>
<keyword evidence="4 10" id="KW-0808">Transferase</keyword>
<dbReference type="GO" id="GO:0005737">
    <property type="term" value="C:cytoplasm"/>
    <property type="evidence" value="ECO:0007669"/>
    <property type="project" value="UniProtKB-SubCell"/>
</dbReference>
<evidence type="ECO:0000256" key="5">
    <source>
        <dbReference type="ARBA" id="ARBA00023098"/>
    </source>
</evidence>
<dbReference type="GO" id="GO:0006633">
    <property type="term" value="P:fatty acid biosynthetic process"/>
    <property type="evidence" value="ECO:0007669"/>
    <property type="project" value="UniProtKB-UniRule"/>
</dbReference>